<accession>A0A6B1G1I0</accession>
<dbReference type="SUPFAM" id="SSF56112">
    <property type="entry name" value="Protein kinase-like (PK-like)"/>
    <property type="match status" value="1"/>
</dbReference>
<name>A0A6B1G1I0_9CHLR</name>
<dbReference type="InterPro" id="IPR002575">
    <property type="entry name" value="Aminoglycoside_PTrfase"/>
</dbReference>
<dbReference type="GO" id="GO:0016740">
    <property type="term" value="F:transferase activity"/>
    <property type="evidence" value="ECO:0007669"/>
    <property type="project" value="UniProtKB-KW"/>
</dbReference>
<protein>
    <submittedName>
        <fullName evidence="2">Aminoglycoside phosphotransferase family protein</fullName>
    </submittedName>
</protein>
<dbReference type="Pfam" id="PF01636">
    <property type="entry name" value="APH"/>
    <property type="match status" value="1"/>
</dbReference>
<evidence type="ECO:0000313" key="2">
    <source>
        <dbReference type="EMBL" id="MYH61095.1"/>
    </source>
</evidence>
<organism evidence="2">
    <name type="scientific">Caldilineaceae bacterium SB0675_bin_29</name>
    <dbReference type="NCBI Taxonomy" id="2605266"/>
    <lineage>
        <taxon>Bacteria</taxon>
        <taxon>Bacillati</taxon>
        <taxon>Chloroflexota</taxon>
        <taxon>Caldilineae</taxon>
        <taxon>Caldilineales</taxon>
        <taxon>Caldilineaceae</taxon>
    </lineage>
</organism>
<reference evidence="2" key="1">
    <citation type="submission" date="2019-09" db="EMBL/GenBank/DDBJ databases">
        <title>Characterisation of the sponge microbiome using genome-centric metagenomics.</title>
        <authorList>
            <person name="Engelberts J.P."/>
            <person name="Robbins S.J."/>
            <person name="De Goeij J.M."/>
            <person name="Aranda M."/>
            <person name="Bell S.C."/>
            <person name="Webster N.S."/>
        </authorList>
    </citation>
    <scope>NUCLEOTIDE SEQUENCE</scope>
    <source>
        <strain evidence="2">SB0675_bin_29</strain>
    </source>
</reference>
<gene>
    <name evidence="2" type="ORF">F4148_04850</name>
</gene>
<sequence length="355" mass="40008">MTDEIGMSAWTQAVHAYMTGAASSRFRNQEVVITDHWQGRDNLLWRTHCEDGSDAVLKMFTDAGQARSRRQFSGQEQFAPAGLAPEPLWYDRYPHGLPRQILVYRWAEGVSLALSDRFHRFAHADAVARVHCASRDDVQRFSPHPFNLLTFWQIWQSGEAPLLEWTTAAPAPLLTEHLSSLWAAAHRLMDTVLPLLGETPPSPIHGDLRVENALFQKGKAILVDWELFGLGDPAQEIGRFLFFGGDDWTDENHDDWWDMYCRGNTDPGLSDRVDIYLRLFSSQAVTYLLEGIRQKAVPPVSVSDPDAESSQYQSFLISALTTALRRSLTQWGLSPLGNGDSDFLAEEIGYLTSSR</sequence>
<proteinExistence type="predicted"/>
<feature type="domain" description="Aminoglycoside phosphotransferase" evidence="1">
    <location>
        <begin position="34"/>
        <end position="264"/>
    </location>
</feature>
<dbReference type="AlphaFoldDB" id="A0A6B1G1I0"/>
<dbReference type="Gene3D" id="3.90.1200.10">
    <property type="match status" value="1"/>
</dbReference>
<comment type="caution">
    <text evidence="2">The sequence shown here is derived from an EMBL/GenBank/DDBJ whole genome shotgun (WGS) entry which is preliminary data.</text>
</comment>
<dbReference type="InterPro" id="IPR011009">
    <property type="entry name" value="Kinase-like_dom_sf"/>
</dbReference>
<dbReference type="EMBL" id="VYDA01000184">
    <property type="protein sequence ID" value="MYH61095.1"/>
    <property type="molecule type" value="Genomic_DNA"/>
</dbReference>
<evidence type="ECO:0000259" key="1">
    <source>
        <dbReference type="Pfam" id="PF01636"/>
    </source>
</evidence>
<keyword evidence="2" id="KW-0808">Transferase</keyword>